<dbReference type="OrthoDB" id="288124at2"/>
<comment type="caution">
    <text evidence="3">The sequence shown here is derived from an EMBL/GenBank/DDBJ whole genome shotgun (WGS) entry which is preliminary data.</text>
</comment>
<dbReference type="Gene3D" id="3.40.50.410">
    <property type="entry name" value="von Willebrand factor, type A domain"/>
    <property type="match status" value="1"/>
</dbReference>
<feature type="compositionally biased region" description="Low complexity" evidence="2">
    <location>
        <begin position="316"/>
        <end position="326"/>
    </location>
</feature>
<feature type="compositionally biased region" description="Low complexity" evidence="2">
    <location>
        <begin position="77"/>
        <end position="89"/>
    </location>
</feature>
<feature type="compositionally biased region" description="Acidic residues" evidence="2">
    <location>
        <begin position="180"/>
        <end position="203"/>
    </location>
</feature>
<dbReference type="RefSeq" id="WP_068260710.1">
    <property type="nucleotide sequence ID" value="NZ_LWSK01000018.1"/>
</dbReference>
<feature type="region of interest" description="Disordered" evidence="2">
    <location>
        <begin position="297"/>
        <end position="326"/>
    </location>
</feature>
<dbReference type="SUPFAM" id="SSF53300">
    <property type="entry name" value="vWA-like"/>
    <property type="match status" value="1"/>
</dbReference>
<feature type="region of interest" description="Disordered" evidence="2">
    <location>
        <begin position="168"/>
        <end position="224"/>
    </location>
</feature>
<name>A0A5B1CQA4_9BACT</name>
<keyword evidence="4" id="KW-1185">Reference proteome</keyword>
<dbReference type="Proteomes" id="UP000322699">
    <property type="component" value="Unassembled WGS sequence"/>
</dbReference>
<evidence type="ECO:0000256" key="2">
    <source>
        <dbReference type="SAM" id="MobiDB-lite"/>
    </source>
</evidence>
<feature type="region of interest" description="Disordered" evidence="2">
    <location>
        <begin position="77"/>
        <end position="102"/>
    </location>
</feature>
<reference evidence="3 4" key="1">
    <citation type="submission" date="2019-08" db="EMBL/GenBank/DDBJ databases">
        <title>Deep-cultivation of Planctomycetes and their phenomic and genomic characterization uncovers novel biology.</title>
        <authorList>
            <person name="Wiegand S."/>
            <person name="Jogler M."/>
            <person name="Boedeker C."/>
            <person name="Pinto D."/>
            <person name="Vollmers J."/>
            <person name="Rivas-Marin E."/>
            <person name="Kohn T."/>
            <person name="Peeters S.H."/>
            <person name="Heuer A."/>
            <person name="Rast P."/>
            <person name="Oberbeckmann S."/>
            <person name="Bunk B."/>
            <person name="Jeske O."/>
            <person name="Meyerdierks A."/>
            <person name="Storesund J.E."/>
            <person name="Kallscheuer N."/>
            <person name="Luecker S."/>
            <person name="Lage O.M."/>
            <person name="Pohl T."/>
            <person name="Merkel B.J."/>
            <person name="Hornburger P."/>
            <person name="Mueller R.-W."/>
            <person name="Bruemmer F."/>
            <person name="Labrenz M."/>
            <person name="Spormann A.M."/>
            <person name="Op Den Camp H."/>
            <person name="Overmann J."/>
            <person name="Amann R."/>
            <person name="Jetten M.S.M."/>
            <person name="Mascher T."/>
            <person name="Medema M.H."/>
            <person name="Devos D.P."/>
            <person name="Kaster A.-K."/>
            <person name="Ovreas L."/>
            <person name="Rohde M."/>
            <person name="Galperin M.Y."/>
            <person name="Jogler C."/>
        </authorList>
    </citation>
    <scope>NUCLEOTIDE SEQUENCE [LARGE SCALE GENOMIC DNA]</scope>
    <source>
        <strain evidence="3 4">LF1</strain>
    </source>
</reference>
<keyword evidence="1" id="KW-0175">Coiled coil</keyword>
<gene>
    <name evidence="3" type="ORF">LF1_41130</name>
</gene>
<evidence type="ECO:0000313" key="3">
    <source>
        <dbReference type="EMBL" id="KAA1261563.1"/>
    </source>
</evidence>
<evidence type="ECO:0000256" key="1">
    <source>
        <dbReference type="SAM" id="Coils"/>
    </source>
</evidence>
<proteinExistence type="predicted"/>
<dbReference type="InterPro" id="IPR036465">
    <property type="entry name" value="vWFA_dom_sf"/>
</dbReference>
<dbReference type="AlphaFoldDB" id="A0A5B1CQA4"/>
<feature type="coiled-coil region" evidence="1">
    <location>
        <begin position="20"/>
        <end position="70"/>
    </location>
</feature>
<organism evidence="3 4">
    <name type="scientific">Rubripirellula obstinata</name>
    <dbReference type="NCBI Taxonomy" id="406547"/>
    <lineage>
        <taxon>Bacteria</taxon>
        <taxon>Pseudomonadati</taxon>
        <taxon>Planctomycetota</taxon>
        <taxon>Planctomycetia</taxon>
        <taxon>Pirellulales</taxon>
        <taxon>Pirellulaceae</taxon>
        <taxon>Rubripirellula</taxon>
    </lineage>
</organism>
<dbReference type="EMBL" id="VRLW01000001">
    <property type="protein sequence ID" value="KAA1261563.1"/>
    <property type="molecule type" value="Genomic_DNA"/>
</dbReference>
<feature type="compositionally biased region" description="Acidic residues" evidence="2">
    <location>
        <begin position="305"/>
        <end position="315"/>
    </location>
</feature>
<protein>
    <recommendedName>
        <fullName evidence="5">VWFA domain-containing protein</fullName>
    </recommendedName>
</protein>
<accession>A0A5B1CQA4</accession>
<evidence type="ECO:0008006" key="5">
    <source>
        <dbReference type="Google" id="ProtNLM"/>
    </source>
</evidence>
<sequence length="552" mass="60443">MTDLNQDNQNNLQSSGDHARQLLELELQKIRSQASAARLDARAAEIEIVIKRLKEARSSDEIATQELEDQRLRIDAPPAASPANLSPPNQTSDQADGSSDDFVTSVLKPRHRFASWNDLRSAQIAANDIQPSDIRNSDIQPSVAVEASVASTDQNPILRFDARHKVASSHHLPVDHSETNDEIDDEVDDEVVANPVDDTESDSDPAARESSSLFTTDEEPLPTLDHDSIVFAGQLSETWNTGEEPPTKKRGKSAAMLVSAVVHVGALFLLAEVALQLHEPKDQVALTASASSGEETAMQSFSIESFDEPEPETEVTEPTPTETEYEVSPIGEFKAADFSTDAIASPVSSMAAAMTSQSDPSVTATMLKSDSVSKIKFCGVEGGGNHFVYLVDSSGSMGDAFESARRALLQSIDLLTPDQRFYVVFFDSQPDFMRISNPGIDEPRSVYATEKNKAALRRWAMRISMDRGKAPYDPLKFALGLRADVIFLLSDGEFPEGIPKLLKEQNRVDNLFGETKPISIVHTIGYFSKEGANIMTRIAKENRGQYRHVPKP</sequence>
<evidence type="ECO:0000313" key="4">
    <source>
        <dbReference type="Proteomes" id="UP000322699"/>
    </source>
</evidence>